<dbReference type="AlphaFoldDB" id="A0A9D4ZIM8"/>
<protein>
    <submittedName>
        <fullName evidence="2">Uncharacterized protein</fullName>
    </submittedName>
</protein>
<accession>A0A9D4ZIM8</accession>
<keyword evidence="3" id="KW-1185">Reference proteome</keyword>
<reference evidence="2" key="1">
    <citation type="submission" date="2021-01" db="EMBL/GenBank/DDBJ databases">
        <title>Adiantum capillus-veneris genome.</title>
        <authorList>
            <person name="Fang Y."/>
            <person name="Liao Q."/>
        </authorList>
    </citation>
    <scope>NUCLEOTIDE SEQUENCE</scope>
    <source>
        <strain evidence="2">H3</strain>
        <tissue evidence="2">Leaf</tissue>
    </source>
</reference>
<feature type="region of interest" description="Disordered" evidence="1">
    <location>
        <begin position="105"/>
        <end position="126"/>
    </location>
</feature>
<sequence length="290" mass="31530">MSKLPPRLPLAFTLSILSQQVPRPTSSQALAALQAVLRQEASCMDNTTQCLNPDINGRPRDTLMRRIMIDGPEVSKGAHHEQMEMEGRALQGSLPCVYHSNSNIDEDEYDDDYDDGDDKTGQGRGMAGFTVEATGAGGGMRMERGVHAHTMNAAVGGKVNNICAQALGMDRRQKMRSSAGQGAVKGGPAGNMQNNMNSGAARGKIQIRRIENTTSRQLRIVGAKVIDLWLEENLYSPDPTSGATPPLTNIIDLVRFIGNGFNNLLGYCGRLHVLYLEEIVRTKKVEHAVD</sequence>
<feature type="compositionally biased region" description="Acidic residues" evidence="1">
    <location>
        <begin position="105"/>
        <end position="117"/>
    </location>
</feature>
<dbReference type="EMBL" id="JABFUD020000010">
    <property type="protein sequence ID" value="KAI5074365.1"/>
    <property type="molecule type" value="Genomic_DNA"/>
</dbReference>
<proteinExistence type="predicted"/>
<comment type="caution">
    <text evidence="2">The sequence shown here is derived from an EMBL/GenBank/DDBJ whole genome shotgun (WGS) entry which is preliminary data.</text>
</comment>
<organism evidence="2 3">
    <name type="scientific">Adiantum capillus-veneris</name>
    <name type="common">Maidenhair fern</name>
    <dbReference type="NCBI Taxonomy" id="13818"/>
    <lineage>
        <taxon>Eukaryota</taxon>
        <taxon>Viridiplantae</taxon>
        <taxon>Streptophyta</taxon>
        <taxon>Embryophyta</taxon>
        <taxon>Tracheophyta</taxon>
        <taxon>Polypodiopsida</taxon>
        <taxon>Polypodiidae</taxon>
        <taxon>Polypodiales</taxon>
        <taxon>Pteridineae</taxon>
        <taxon>Pteridaceae</taxon>
        <taxon>Vittarioideae</taxon>
        <taxon>Adiantum</taxon>
    </lineage>
</organism>
<dbReference type="Proteomes" id="UP000886520">
    <property type="component" value="Chromosome 10"/>
</dbReference>
<gene>
    <name evidence="2" type="ORF">GOP47_0010326</name>
</gene>
<name>A0A9D4ZIM8_ADICA</name>
<evidence type="ECO:0000313" key="2">
    <source>
        <dbReference type="EMBL" id="KAI5074365.1"/>
    </source>
</evidence>
<evidence type="ECO:0000256" key="1">
    <source>
        <dbReference type="SAM" id="MobiDB-lite"/>
    </source>
</evidence>
<evidence type="ECO:0000313" key="3">
    <source>
        <dbReference type="Proteomes" id="UP000886520"/>
    </source>
</evidence>